<accession>A0A8E5HLQ9</accession>
<dbReference type="AlphaFoldDB" id="A0A8E5HLQ9"/>
<dbReference type="RefSeq" id="XP_042995253.1">
    <property type="nucleotide sequence ID" value="XM_043139319.1"/>
</dbReference>
<keyword evidence="3" id="KW-1185">Reference proteome</keyword>
<feature type="region of interest" description="Disordered" evidence="1">
    <location>
        <begin position="229"/>
        <end position="255"/>
    </location>
</feature>
<evidence type="ECO:0000313" key="3">
    <source>
        <dbReference type="Proteomes" id="UP000027002"/>
    </source>
</evidence>
<feature type="region of interest" description="Disordered" evidence="1">
    <location>
        <begin position="1"/>
        <end position="51"/>
    </location>
</feature>
<feature type="region of interest" description="Disordered" evidence="1">
    <location>
        <begin position="275"/>
        <end position="302"/>
    </location>
</feature>
<feature type="compositionally biased region" description="Polar residues" evidence="1">
    <location>
        <begin position="485"/>
        <end position="497"/>
    </location>
</feature>
<proteinExistence type="predicted"/>
<gene>
    <name evidence="2" type="ORF">UV8b_01821</name>
</gene>
<feature type="compositionally biased region" description="Low complexity" evidence="1">
    <location>
        <begin position="470"/>
        <end position="479"/>
    </location>
</feature>
<organism evidence="2 3">
    <name type="scientific">Ustilaginoidea virens</name>
    <name type="common">Rice false smut fungus</name>
    <name type="synonym">Villosiclava virens</name>
    <dbReference type="NCBI Taxonomy" id="1159556"/>
    <lineage>
        <taxon>Eukaryota</taxon>
        <taxon>Fungi</taxon>
        <taxon>Dikarya</taxon>
        <taxon>Ascomycota</taxon>
        <taxon>Pezizomycotina</taxon>
        <taxon>Sordariomycetes</taxon>
        <taxon>Hypocreomycetidae</taxon>
        <taxon>Hypocreales</taxon>
        <taxon>Clavicipitaceae</taxon>
        <taxon>Ustilaginoidea</taxon>
    </lineage>
</organism>
<name>A0A8E5HLQ9_USTVR</name>
<feature type="compositionally biased region" description="Low complexity" evidence="1">
    <location>
        <begin position="613"/>
        <end position="631"/>
    </location>
</feature>
<dbReference type="Proteomes" id="UP000027002">
    <property type="component" value="Chromosome 2"/>
</dbReference>
<feature type="compositionally biased region" description="Polar residues" evidence="1">
    <location>
        <begin position="380"/>
        <end position="390"/>
    </location>
</feature>
<feature type="region of interest" description="Disordered" evidence="1">
    <location>
        <begin position="175"/>
        <end position="197"/>
    </location>
</feature>
<evidence type="ECO:0000256" key="1">
    <source>
        <dbReference type="SAM" id="MobiDB-lite"/>
    </source>
</evidence>
<feature type="compositionally biased region" description="Basic and acidic residues" evidence="1">
    <location>
        <begin position="498"/>
        <end position="509"/>
    </location>
</feature>
<evidence type="ECO:0000313" key="2">
    <source>
        <dbReference type="EMBL" id="QUC17580.1"/>
    </source>
</evidence>
<feature type="region of interest" description="Disordered" evidence="1">
    <location>
        <begin position="577"/>
        <end position="672"/>
    </location>
</feature>
<protein>
    <submittedName>
        <fullName evidence="2">Uncharacterized protein</fullName>
    </submittedName>
</protein>
<feature type="compositionally biased region" description="Pro residues" evidence="1">
    <location>
        <begin position="545"/>
        <end position="557"/>
    </location>
</feature>
<reference evidence="2" key="1">
    <citation type="submission" date="2020-03" db="EMBL/GenBank/DDBJ databases">
        <title>A mixture of massive structural variations and highly conserved coding sequences in Ustilaginoidea virens genome.</title>
        <authorList>
            <person name="Zhang K."/>
            <person name="Zhao Z."/>
            <person name="Zhang Z."/>
            <person name="Li Y."/>
            <person name="Hsiang T."/>
            <person name="Sun W."/>
        </authorList>
    </citation>
    <scope>NUCLEOTIDE SEQUENCE</scope>
    <source>
        <strain evidence="2">UV-8b</strain>
    </source>
</reference>
<dbReference type="GeneID" id="66062599"/>
<sequence>MVSLFGLKLGSDRKKSQNRRSGAKETKAPHKRNRVDQNTLGEGQYFGHNFSRPQLPTSDTCPATPNSAQGSSNWRSVFKNRAVTSSLVDLEPPKRRPSVGSLRHVSSDLHLGPVAALPAALGGSGIRPGNPNRPAASRNAEWVNPLDVHFGKDQTSQRPGPAAAVAATVPAVAVTPPSNVGQTDGAHGRVEPSKPTTATAAAAAAAAAATASGYPAPSHAQNSAEETVILNGHPSPPASHRYSDAAASSSLNDDTSGIYPSAGEFKANASGALTQSDVPEMEPLPSPATSVRGTSEERTEGPVVRNVPVRRDTLAFHQPRRPSCALEFEEGHRRATTMHLSTERFSGNFADFDFGETVTKTASNTTVGEETTCLEHVMTSRLSRGSSNDGQVKPNKRLSSWSVSGPHAGEREGSASPAPTQASEDQTSNSALIDQLPQPPGESARFRPRQGFQSRFGSASSCRAPPPRPLRSLAFAPPLDGLEPSTRSPDGSPTDLSSDGRHKGLDETRAWPGQRLPCSPFSKPPLRGDFPVSKGLPRGRRLEPPQTPQTSPAPTPDVAPDSGVLSFPAWLDFDRSKPRRSAMPAPLTPNRACASFGGSPGLSTPTSATALMPSPTLPSLETSLSGSSNNTFGPANGHEPPGSAATVGEFPSIDGRPRSSAGNSGRVMAKKAPPRLAAASLPLLVNHDRCTSPFKSPSAAHFAATHI</sequence>
<dbReference type="OrthoDB" id="5234071at2759"/>
<dbReference type="EMBL" id="CP072754">
    <property type="protein sequence ID" value="QUC17580.1"/>
    <property type="molecule type" value="Genomic_DNA"/>
</dbReference>
<dbReference type="KEGG" id="uvi:66062599"/>
<feature type="compositionally biased region" description="Low complexity" evidence="1">
    <location>
        <begin position="244"/>
        <end position="255"/>
    </location>
</feature>
<feature type="region of interest" description="Disordered" evidence="1">
    <location>
        <begin position="378"/>
        <end position="565"/>
    </location>
</feature>
<feature type="compositionally biased region" description="Polar residues" evidence="1">
    <location>
        <begin position="417"/>
        <end position="432"/>
    </location>
</feature>